<keyword evidence="1" id="KW-0812">Transmembrane</keyword>
<dbReference type="Proteomes" id="UP001172101">
    <property type="component" value="Unassembled WGS sequence"/>
</dbReference>
<dbReference type="InterPro" id="IPR036866">
    <property type="entry name" value="RibonucZ/Hydroxyglut_hydro"/>
</dbReference>
<dbReference type="InterPro" id="IPR001279">
    <property type="entry name" value="Metallo-B-lactamas"/>
</dbReference>
<dbReference type="SUPFAM" id="SSF56281">
    <property type="entry name" value="Metallo-hydrolase/oxidoreductase"/>
    <property type="match status" value="1"/>
</dbReference>
<evidence type="ECO:0000313" key="4">
    <source>
        <dbReference type="Proteomes" id="UP001172101"/>
    </source>
</evidence>
<accession>A0AA40AVC2</accession>
<dbReference type="RefSeq" id="XP_060298619.1">
    <property type="nucleotide sequence ID" value="XM_060447911.1"/>
</dbReference>
<reference evidence="3" key="1">
    <citation type="submission" date="2023-06" db="EMBL/GenBank/DDBJ databases">
        <title>Genome-scale phylogeny and comparative genomics of the fungal order Sordariales.</title>
        <authorList>
            <consortium name="Lawrence Berkeley National Laboratory"/>
            <person name="Hensen N."/>
            <person name="Bonometti L."/>
            <person name="Westerberg I."/>
            <person name="Brannstrom I.O."/>
            <person name="Guillou S."/>
            <person name="Cros-Aarteil S."/>
            <person name="Calhoun S."/>
            <person name="Haridas S."/>
            <person name="Kuo A."/>
            <person name="Mondo S."/>
            <person name="Pangilinan J."/>
            <person name="Riley R."/>
            <person name="LaButti K."/>
            <person name="Andreopoulos B."/>
            <person name="Lipzen A."/>
            <person name="Chen C."/>
            <person name="Yanf M."/>
            <person name="Daum C."/>
            <person name="Ng V."/>
            <person name="Clum A."/>
            <person name="Steindorff A."/>
            <person name="Ohm R."/>
            <person name="Martin F."/>
            <person name="Silar P."/>
            <person name="Natvig D."/>
            <person name="Lalanne C."/>
            <person name="Gautier V."/>
            <person name="Ament-velasquez S.L."/>
            <person name="Kruys A."/>
            <person name="Hutchinson M.I."/>
            <person name="Powell A.J."/>
            <person name="Barry K."/>
            <person name="Miller A.N."/>
            <person name="Grigoriev I.V."/>
            <person name="Debuchy R."/>
            <person name="Gladieux P."/>
            <person name="Thoren M.H."/>
            <person name="Johannesson H."/>
        </authorList>
    </citation>
    <scope>NUCLEOTIDE SEQUENCE</scope>
    <source>
        <strain evidence="3">SMH2392-1A</strain>
    </source>
</reference>
<dbReference type="CDD" id="cd06262">
    <property type="entry name" value="metallo-hydrolase-like_MBL-fold"/>
    <property type="match status" value="1"/>
</dbReference>
<gene>
    <name evidence="3" type="ORF">B0T26DRAFT_870710</name>
</gene>
<evidence type="ECO:0000256" key="1">
    <source>
        <dbReference type="SAM" id="Phobius"/>
    </source>
</evidence>
<keyword evidence="1" id="KW-0472">Membrane</keyword>
<name>A0AA40AVC2_9PEZI</name>
<dbReference type="GeneID" id="85331181"/>
<dbReference type="PANTHER" id="PTHR46504">
    <property type="entry name" value="TRNASE Z TRZ1"/>
    <property type="match status" value="1"/>
</dbReference>
<feature type="domain" description="Metallo-beta-lactamase" evidence="2">
    <location>
        <begin position="66"/>
        <end position="151"/>
    </location>
</feature>
<comment type="caution">
    <text evidence="3">The sequence shown here is derived from an EMBL/GenBank/DDBJ whole genome shotgun (WGS) entry which is preliminary data.</text>
</comment>
<dbReference type="PANTHER" id="PTHR46504:SF2">
    <property type="entry name" value="TRNASE Z TRZ1"/>
    <property type="match status" value="1"/>
</dbReference>
<keyword evidence="1" id="KW-1133">Transmembrane helix</keyword>
<sequence length="430" mass="47635">MIRDKTTMPTPSFATPLPQSARSEILEWRFPKPFHSYVLTGRSRAAWHTSFVIPQLNLLLDAGLVINRLRPKHVFLTHGHSDHTQLAPVFATLRGPPDVFCPAAMAPAFDDFIRAQRLLDQGGLVTAEEYAAARGSLVTHVTHGLEPGDVVPLAHLKGSSNASAAANANANANAITATAFACDHTVPCLGYVFSTTTQRLRPEYVGRAGAELRALREESGVSITAPVTVPVFAFLGDTTPAPLLDDSAGWLRNGIAVVVTECSFLHEEHRAQAAKTKHTLWADLEPVVRTWPRTTFVLTHFSMRYSDDDVRRFFAGLSDCPKNIVVWVDGLDPGSRGGGEGFLAEVEVSEAFHQQALEFELECTKDIFYFVRVVFRFTVLVVIRFAVVAVFRFAVVVLFHFAVIVVVFQFTIINVFHFTFRIGWVWTSRE</sequence>
<dbReference type="AlphaFoldDB" id="A0AA40AVC2"/>
<dbReference type="Pfam" id="PF00753">
    <property type="entry name" value="Lactamase_B"/>
    <property type="match status" value="1"/>
</dbReference>
<feature type="transmembrane region" description="Helical" evidence="1">
    <location>
        <begin position="397"/>
        <end position="420"/>
    </location>
</feature>
<protein>
    <submittedName>
        <fullName evidence="3">Beta-lactamase-like protein</fullName>
    </submittedName>
</protein>
<organism evidence="3 4">
    <name type="scientific">Lasiosphaeria miniovina</name>
    <dbReference type="NCBI Taxonomy" id="1954250"/>
    <lineage>
        <taxon>Eukaryota</taxon>
        <taxon>Fungi</taxon>
        <taxon>Dikarya</taxon>
        <taxon>Ascomycota</taxon>
        <taxon>Pezizomycotina</taxon>
        <taxon>Sordariomycetes</taxon>
        <taxon>Sordariomycetidae</taxon>
        <taxon>Sordariales</taxon>
        <taxon>Lasiosphaeriaceae</taxon>
        <taxon>Lasiosphaeria</taxon>
    </lineage>
</organism>
<dbReference type="EMBL" id="JAUIRO010000003">
    <property type="protein sequence ID" value="KAK0722695.1"/>
    <property type="molecule type" value="Genomic_DNA"/>
</dbReference>
<evidence type="ECO:0000313" key="3">
    <source>
        <dbReference type="EMBL" id="KAK0722695.1"/>
    </source>
</evidence>
<evidence type="ECO:0000259" key="2">
    <source>
        <dbReference type="Pfam" id="PF00753"/>
    </source>
</evidence>
<feature type="transmembrane region" description="Helical" evidence="1">
    <location>
        <begin position="373"/>
        <end position="391"/>
    </location>
</feature>
<proteinExistence type="predicted"/>
<keyword evidence="4" id="KW-1185">Reference proteome</keyword>
<dbReference type="Gene3D" id="3.60.15.10">
    <property type="entry name" value="Ribonuclease Z/Hydroxyacylglutathione hydrolase-like"/>
    <property type="match status" value="1"/>
</dbReference>